<accession>A0A679IB89</accession>
<evidence type="ECO:0000313" key="2">
    <source>
        <dbReference type="Proteomes" id="UP000463961"/>
    </source>
</evidence>
<reference evidence="2" key="1">
    <citation type="submission" date="2020-01" db="EMBL/GenBank/DDBJ databases">
        <title>Phosphoaccumulans saitamaens gen. nov., sp. nov., a polyphosphate accumulating bacterium isolated from surface river water.</title>
        <authorList>
            <person name="Watanabe K."/>
            <person name="Suda W."/>
        </authorList>
    </citation>
    <scope>NUCLEOTIDE SEQUENCE [LARGE SCALE GENOMIC DNA]</scope>
    <source>
        <strain evidence="2">ICHIAU1</strain>
    </source>
</reference>
<organism evidence="1 2">
    <name type="scientific">Fluviibacter phosphoraccumulans</name>
    <dbReference type="NCBI Taxonomy" id="1751046"/>
    <lineage>
        <taxon>Bacteria</taxon>
        <taxon>Pseudomonadati</taxon>
        <taxon>Pseudomonadota</taxon>
        <taxon>Betaproteobacteria</taxon>
        <taxon>Rhodocyclales</taxon>
        <taxon>Fluviibacteraceae</taxon>
        <taxon>Fluviibacter</taxon>
    </lineage>
</organism>
<evidence type="ECO:0000313" key="1">
    <source>
        <dbReference type="EMBL" id="BBU67983.1"/>
    </source>
</evidence>
<proteinExistence type="predicted"/>
<protein>
    <submittedName>
        <fullName evidence="1">Uncharacterized protein</fullName>
    </submittedName>
</protein>
<dbReference type="AlphaFoldDB" id="A0A679IB89"/>
<name>A0A679IB89_9RHOO</name>
<dbReference type="EMBL" id="AP022345">
    <property type="protein sequence ID" value="BBU67983.1"/>
    <property type="molecule type" value="Genomic_DNA"/>
</dbReference>
<gene>
    <name evidence="1" type="ORF">ICHIAU1_02660</name>
</gene>
<dbReference type="Proteomes" id="UP000463961">
    <property type="component" value="Chromosome"/>
</dbReference>
<sequence>MLLATFMAQQHAIPLVFLPAGMQLLACFVYGLRALPGCIIGIALGSALLAHHPIQIDTLTEQAAYATLSTLSLIGLIHAVCHTSHINEELSGLGYRHILIVVVLQALADALLRAALLPAPEYNTGFQLVVQATGNLLGSMAVVLSLFVLATLHRKLA</sequence>
<keyword evidence="2" id="KW-1185">Reference proteome</keyword>